<keyword evidence="1" id="KW-0813">Transport</keyword>
<evidence type="ECO:0000256" key="2">
    <source>
        <dbReference type="ARBA" id="ARBA00022741"/>
    </source>
</evidence>
<name>A0A3G8YMT1_9DEIO</name>
<dbReference type="GO" id="GO:0005524">
    <property type="term" value="F:ATP binding"/>
    <property type="evidence" value="ECO:0007669"/>
    <property type="project" value="UniProtKB-KW"/>
</dbReference>
<evidence type="ECO:0000313" key="5">
    <source>
        <dbReference type="EMBL" id="AZI42456.1"/>
    </source>
</evidence>
<keyword evidence="3 5" id="KW-0067">ATP-binding</keyword>
<dbReference type="GO" id="GO:0016887">
    <property type="term" value="F:ATP hydrolysis activity"/>
    <property type="evidence" value="ECO:0007669"/>
    <property type="project" value="InterPro"/>
</dbReference>
<dbReference type="KEGG" id="dph:EHF33_06585"/>
<keyword evidence="2" id="KW-0547">Nucleotide-binding</keyword>
<dbReference type="EMBL" id="CP034183">
    <property type="protein sequence ID" value="AZI42456.1"/>
    <property type="molecule type" value="Genomic_DNA"/>
</dbReference>
<keyword evidence="6" id="KW-1185">Reference proteome</keyword>
<dbReference type="PANTHER" id="PTHR42788">
    <property type="entry name" value="TAURINE IMPORT ATP-BINDING PROTEIN-RELATED"/>
    <property type="match status" value="1"/>
</dbReference>
<dbReference type="Proteomes" id="UP000276417">
    <property type="component" value="Chromosome 1"/>
</dbReference>
<dbReference type="InterPro" id="IPR050166">
    <property type="entry name" value="ABC_transporter_ATP-bind"/>
</dbReference>
<dbReference type="Gene3D" id="3.40.50.300">
    <property type="entry name" value="P-loop containing nucleotide triphosphate hydrolases"/>
    <property type="match status" value="1"/>
</dbReference>
<evidence type="ECO:0000313" key="6">
    <source>
        <dbReference type="Proteomes" id="UP000276417"/>
    </source>
</evidence>
<dbReference type="AlphaFoldDB" id="A0A3G8YMT1"/>
<dbReference type="RefSeq" id="WP_124869089.1">
    <property type="nucleotide sequence ID" value="NZ_CP034183.1"/>
</dbReference>
<dbReference type="PROSITE" id="PS00211">
    <property type="entry name" value="ABC_TRANSPORTER_1"/>
    <property type="match status" value="1"/>
</dbReference>
<dbReference type="InterPro" id="IPR003593">
    <property type="entry name" value="AAA+_ATPase"/>
</dbReference>
<dbReference type="OrthoDB" id="61712at2"/>
<protein>
    <submittedName>
        <fullName evidence="5">ABC transporter ATP-binding protein</fullName>
    </submittedName>
</protein>
<feature type="domain" description="ABC transporter" evidence="4">
    <location>
        <begin position="35"/>
        <end position="265"/>
    </location>
</feature>
<evidence type="ECO:0000256" key="1">
    <source>
        <dbReference type="ARBA" id="ARBA00022448"/>
    </source>
</evidence>
<dbReference type="PROSITE" id="PS50893">
    <property type="entry name" value="ABC_TRANSPORTER_2"/>
    <property type="match status" value="1"/>
</dbReference>
<dbReference type="SMART" id="SM00382">
    <property type="entry name" value="AAA"/>
    <property type="match status" value="1"/>
</dbReference>
<dbReference type="InterPro" id="IPR027417">
    <property type="entry name" value="P-loop_NTPase"/>
</dbReference>
<proteinExistence type="predicted"/>
<dbReference type="SUPFAM" id="SSF52540">
    <property type="entry name" value="P-loop containing nucleoside triphosphate hydrolases"/>
    <property type="match status" value="1"/>
</dbReference>
<dbReference type="Pfam" id="PF00005">
    <property type="entry name" value="ABC_tran"/>
    <property type="match status" value="1"/>
</dbReference>
<dbReference type="InterPro" id="IPR017871">
    <property type="entry name" value="ABC_transporter-like_CS"/>
</dbReference>
<reference evidence="5 6" key="1">
    <citation type="submission" date="2018-11" db="EMBL/GenBank/DDBJ databases">
        <title>Deinococcus shelandsis sp. nov., isolated from South Shetland Islands soil of Antarctica.</title>
        <authorList>
            <person name="Tian J."/>
        </authorList>
    </citation>
    <scope>NUCLEOTIDE SEQUENCE [LARGE SCALE GENOMIC DNA]</scope>
    <source>
        <strain evidence="5 6">S14-83T</strain>
    </source>
</reference>
<dbReference type="PANTHER" id="PTHR42788:SF13">
    <property type="entry name" value="ALIPHATIC SULFONATES IMPORT ATP-BINDING PROTEIN SSUB"/>
    <property type="match status" value="1"/>
</dbReference>
<organism evidence="5 6">
    <name type="scientific">Deinococcus psychrotolerans</name>
    <dbReference type="NCBI Taxonomy" id="2489213"/>
    <lineage>
        <taxon>Bacteria</taxon>
        <taxon>Thermotogati</taxon>
        <taxon>Deinococcota</taxon>
        <taxon>Deinococci</taxon>
        <taxon>Deinococcales</taxon>
        <taxon>Deinococcaceae</taxon>
        <taxon>Deinococcus</taxon>
    </lineage>
</organism>
<accession>A0A3G8YMT1</accession>
<dbReference type="InterPro" id="IPR003439">
    <property type="entry name" value="ABC_transporter-like_ATP-bd"/>
</dbReference>
<gene>
    <name evidence="5" type="ORF">EHF33_06585</name>
</gene>
<evidence type="ECO:0000256" key="3">
    <source>
        <dbReference type="ARBA" id="ARBA00022840"/>
    </source>
</evidence>
<dbReference type="CDD" id="cd03293">
    <property type="entry name" value="ABC_NrtD_SsuB_transporters"/>
    <property type="match status" value="1"/>
</dbReference>
<evidence type="ECO:0000259" key="4">
    <source>
        <dbReference type="PROSITE" id="PS50893"/>
    </source>
</evidence>
<sequence>MTVKERPLLRRAEAARLSDVSNDFAATNPPSGATLELSDVAYHYAGKRGQRTAGLGPINLMVGAGEFLTIVGPSGSGKSTLLSVLAGFLKPQQGQVRLAGQVVSGPDPALTLVQQEHALFPWLTVAGNVAFGLKSQRVPGDEQRRRVAAALAQVGLPEYGERRIHELSGGQRQRVAIARALATRPGLLLLDEPFSALDERTRTDLSEQLRGIWQEQHITVVFVTHNLEEALKLGERVVALRDGMVVLDAPTQELSVEKLRAVMEEG</sequence>